<dbReference type="RefSeq" id="WP_093320563.1">
    <property type="nucleotide sequence ID" value="NZ_FOHV01000017.1"/>
</dbReference>
<dbReference type="STRING" id="1123402.SAMN02583745_02037"/>
<accession>A0A1I0DML1</accession>
<evidence type="ECO:0000313" key="2">
    <source>
        <dbReference type="EMBL" id="SET33094.1"/>
    </source>
</evidence>
<evidence type="ECO:0000259" key="1">
    <source>
        <dbReference type="Pfam" id="PF19077"/>
    </source>
</evidence>
<evidence type="ECO:0000313" key="3">
    <source>
        <dbReference type="Proteomes" id="UP000242642"/>
    </source>
</evidence>
<name>A0A1I0DML1_9GAMM</name>
<gene>
    <name evidence="2" type="ORF">SAMN02583745_02037</name>
</gene>
<dbReference type="Proteomes" id="UP000242642">
    <property type="component" value="Unassembled WGS sequence"/>
</dbReference>
<protein>
    <recommendedName>
        <fullName evidence="1">Bacterial Ig-like domain-containing protein</fullName>
    </recommendedName>
</protein>
<proteinExistence type="predicted"/>
<dbReference type="InterPro" id="IPR013783">
    <property type="entry name" value="Ig-like_fold"/>
</dbReference>
<organism evidence="2 3">
    <name type="scientific">Thorsellia anophelis DSM 18579</name>
    <dbReference type="NCBI Taxonomy" id="1123402"/>
    <lineage>
        <taxon>Bacteria</taxon>
        <taxon>Pseudomonadati</taxon>
        <taxon>Pseudomonadota</taxon>
        <taxon>Gammaproteobacteria</taxon>
        <taxon>Enterobacterales</taxon>
        <taxon>Thorselliaceae</taxon>
        <taxon>Thorsellia</taxon>
    </lineage>
</organism>
<keyword evidence="3" id="KW-1185">Reference proteome</keyword>
<dbReference type="Gene3D" id="2.60.40.10">
    <property type="entry name" value="Immunoglobulins"/>
    <property type="match status" value="3"/>
</dbReference>
<feature type="domain" description="Bacterial Ig-like" evidence="1">
    <location>
        <begin position="304"/>
        <end position="383"/>
    </location>
</feature>
<sequence>MSITKVIITSQTGKTKTVKIGKATSIKFKQGDTLLIGTEEFPYSLVNPNLTAVRKGDTLELAINAEENSILIIEDYFQTAVNGDISLISGVNEATTLMLANGESIITLSNNTFMGASVNGATHYIEVGQYESLAASFEIFDTTTLLTLGAAVAGIGVYALTSSSSEDENQSNSNNDLVFAPKELKATDISIVHVGDDDKFVSSAGKNGEINTLTPEIEGATNSASMGNEIVIELADGKTYTTTVQANGSWFYKFPKDVFKAGDKGVFKIYEQNSKGEKSKPIEVPFEIDLVKPTEFTKPILVGAADDGSVNTDKPTIKGEKAEPGAKVKILSPTGSTHFVDVDKDGKWTFTFPDLKMTEGQKKEITVTILDQAGNVGDETFTIPIIRDLTPPVAPKLSLTPATDDIGPIKGILSDANWTDDSKPVFTGTGEVGMTLLVYVDGQKLSVKTPITVDKNGQWIFEFETALTEGNRKIEFRLQDSAGNISQSSSPFYLNIDTVKLTKSVISEVYINSDGDTINNGEEVLSKTPVLIGNANSNIEKVILYQFDPKNGNGIELGEADVSYGKWSFHLNEDMLVNGLNNIKIIPVSKAGNDMLLEEAPNITFNYLKETIVLNSIALEDEFDLQLLNQNSYSQFVEPNPVSSYLSLEAQIQLDTLLFESVHTVDITSIERSSFSSDEVEHASEQSRELFSPAQVDSIYLDIDTQILQFYSLVD</sequence>
<feature type="domain" description="Bacterial Ig-like" evidence="1">
    <location>
        <begin position="411"/>
        <end position="498"/>
    </location>
</feature>
<reference evidence="3" key="1">
    <citation type="submission" date="2016-10" db="EMBL/GenBank/DDBJ databases">
        <authorList>
            <person name="Varghese N."/>
            <person name="Submissions S."/>
        </authorList>
    </citation>
    <scope>NUCLEOTIDE SEQUENCE [LARGE SCALE GENOMIC DNA]</scope>
    <source>
        <strain evidence="3">DSM 18579</strain>
    </source>
</reference>
<dbReference type="InterPro" id="IPR044016">
    <property type="entry name" value="Big_13"/>
</dbReference>
<dbReference type="NCBIfam" id="NF033510">
    <property type="entry name" value="Ca_tandemer"/>
    <property type="match status" value="3"/>
</dbReference>
<dbReference type="EMBL" id="FOHV01000017">
    <property type="protein sequence ID" value="SET33094.1"/>
    <property type="molecule type" value="Genomic_DNA"/>
</dbReference>
<dbReference type="AlphaFoldDB" id="A0A1I0DML1"/>
<dbReference type="Pfam" id="PF19077">
    <property type="entry name" value="Big_13"/>
    <property type="match status" value="2"/>
</dbReference>